<feature type="transmembrane region" description="Helical" evidence="1">
    <location>
        <begin position="121"/>
        <end position="140"/>
    </location>
</feature>
<keyword evidence="1" id="KW-0812">Transmembrane</keyword>
<feature type="transmembrane region" description="Helical" evidence="1">
    <location>
        <begin position="292"/>
        <end position="310"/>
    </location>
</feature>
<dbReference type="AlphaFoldDB" id="A0A1U7IBM5"/>
<feature type="transmembrane region" description="Helical" evidence="1">
    <location>
        <begin position="390"/>
        <end position="409"/>
    </location>
</feature>
<evidence type="ECO:0000256" key="1">
    <source>
        <dbReference type="SAM" id="Phobius"/>
    </source>
</evidence>
<feature type="transmembrane region" description="Helical" evidence="1">
    <location>
        <begin position="146"/>
        <end position="168"/>
    </location>
</feature>
<name>A0A1U7IBM5_9CYAN</name>
<protein>
    <recommendedName>
        <fullName evidence="4">Glycosyltransferase RgtA/B/C/D-like domain-containing protein</fullName>
    </recommendedName>
</protein>
<feature type="transmembrane region" description="Helical" evidence="1">
    <location>
        <begin position="96"/>
        <end position="114"/>
    </location>
</feature>
<keyword evidence="1" id="KW-0472">Membrane</keyword>
<feature type="transmembrane region" description="Helical" evidence="1">
    <location>
        <begin position="9"/>
        <end position="30"/>
    </location>
</feature>
<accession>A0A1U7IBM5</accession>
<dbReference type="EMBL" id="MRCE01000024">
    <property type="protein sequence ID" value="OKH34044.1"/>
    <property type="molecule type" value="Genomic_DNA"/>
</dbReference>
<evidence type="ECO:0000313" key="3">
    <source>
        <dbReference type="Proteomes" id="UP000185860"/>
    </source>
</evidence>
<sequence>MDKIKDKSIVLKVLGVTLAIAPAVLVAMLISKNSVNVPFWDDWTVGFFLSKVFSENQLNLDTFIFQHNESRYAFPRLIFMALTYMNNLIWDLRSQMWVSFWLACLIAVNIFYLIKLTVKGNFFKIISLTIISNSLIFATIQYGNWLWGIQLIVFMPMVCITTCLIVIYSRINRIAKLLLCIILCTISTYSYANGMLLWVIILPIFALSKSWKWEGLLKEKWFYVGWFAAFITNIVVYFNKYNKPEGTPSFLYALTHLDQTITYFLSFLGSSLGWGTVNYVNWENSNLVNHNAIIGLLLIILFLSSCAYFLKHYQDPEVIYRMSGWLTIGSYVVISALVTSLGRVGYGLETSYSVRYTSFSVYLPLVLINLISIIYDDAKSRNYLVKNVKIITQLVTFMLLAIFLFLHWLTSVYAIPKYDELKRERLQAKSCLVFIYALTDEKCLKEKVADNISHLKQFVKMVDDANLLDVHLVGNTKVQNIQGRKNVSSDGFGYGAFDAISQDKDFYIAGGWARLPKRKQPADAVLLTYEKGKDEDIIFAISDNNVERQDVAKLTKNQAYSMSGWQKTFPASSLPKGLVKIKAWAFDSETSKAYQLTGVRVVNNQGI</sequence>
<feature type="transmembrane region" description="Helical" evidence="1">
    <location>
        <begin position="177"/>
        <end position="201"/>
    </location>
</feature>
<dbReference type="STRING" id="454136.NIES2119_21300"/>
<dbReference type="Proteomes" id="UP000185860">
    <property type="component" value="Unassembled WGS sequence"/>
</dbReference>
<organism evidence="2 3">
    <name type="scientific">[Phormidium ambiguum] IAM M-71</name>
    <dbReference type="NCBI Taxonomy" id="454136"/>
    <lineage>
        <taxon>Bacteria</taxon>
        <taxon>Bacillati</taxon>
        <taxon>Cyanobacteriota</taxon>
        <taxon>Cyanophyceae</taxon>
        <taxon>Oscillatoriophycideae</taxon>
        <taxon>Aerosakkonematales</taxon>
        <taxon>Aerosakkonemataceae</taxon>
        <taxon>Floridanema</taxon>
    </lineage>
</organism>
<feature type="transmembrane region" description="Helical" evidence="1">
    <location>
        <begin position="260"/>
        <end position="280"/>
    </location>
</feature>
<proteinExistence type="predicted"/>
<gene>
    <name evidence="2" type="ORF">NIES2119_21300</name>
</gene>
<reference evidence="2 3" key="1">
    <citation type="submission" date="2016-11" db="EMBL/GenBank/DDBJ databases">
        <title>Draft Genome Sequences of Nine Cyanobacterial Strains from Diverse Habitats.</title>
        <authorList>
            <person name="Zhu T."/>
            <person name="Hou S."/>
            <person name="Lu X."/>
            <person name="Hess W.R."/>
        </authorList>
    </citation>
    <scope>NUCLEOTIDE SEQUENCE [LARGE SCALE GENOMIC DNA]</scope>
    <source>
        <strain evidence="2 3">IAM M-71</strain>
    </source>
</reference>
<feature type="transmembrane region" description="Helical" evidence="1">
    <location>
        <begin position="322"/>
        <end position="341"/>
    </location>
</feature>
<keyword evidence="1" id="KW-1133">Transmembrane helix</keyword>
<feature type="transmembrane region" description="Helical" evidence="1">
    <location>
        <begin position="221"/>
        <end position="239"/>
    </location>
</feature>
<evidence type="ECO:0000313" key="2">
    <source>
        <dbReference type="EMBL" id="OKH34044.1"/>
    </source>
</evidence>
<dbReference type="RefSeq" id="WP_073595518.1">
    <property type="nucleotide sequence ID" value="NZ_MRCE01000024.1"/>
</dbReference>
<evidence type="ECO:0008006" key="4">
    <source>
        <dbReference type="Google" id="ProtNLM"/>
    </source>
</evidence>
<feature type="transmembrane region" description="Helical" evidence="1">
    <location>
        <begin position="361"/>
        <end position="378"/>
    </location>
</feature>
<dbReference type="OrthoDB" id="449734at2"/>
<comment type="caution">
    <text evidence="2">The sequence shown here is derived from an EMBL/GenBank/DDBJ whole genome shotgun (WGS) entry which is preliminary data.</text>
</comment>